<name>D7MI87_ARALL</name>
<keyword evidence="3" id="KW-1185">Reference proteome</keyword>
<sequence length="82" mass="9375">MVEENVGSDGCNFQSTRDGFEDRQEKMMGRIDRIHRIQEAKVTPTNPTSGKQTRVFAFKNPNLVTCVEKKSKSNENEAKFHT</sequence>
<proteinExistence type="predicted"/>
<evidence type="ECO:0000313" key="3">
    <source>
        <dbReference type="Proteomes" id="UP000008694"/>
    </source>
</evidence>
<feature type="region of interest" description="Disordered" evidence="1">
    <location>
        <begin position="1"/>
        <end position="22"/>
    </location>
</feature>
<dbReference type="Proteomes" id="UP000008694">
    <property type="component" value="Unassembled WGS sequence"/>
</dbReference>
<dbReference type="HOGENOM" id="CLU_2561405_0_0_1"/>
<evidence type="ECO:0000313" key="2">
    <source>
        <dbReference type="EMBL" id="EFH46771.1"/>
    </source>
</evidence>
<organism evidence="3">
    <name type="scientific">Arabidopsis lyrata subsp. lyrata</name>
    <name type="common">Lyre-leaved rock-cress</name>
    <dbReference type="NCBI Taxonomy" id="81972"/>
    <lineage>
        <taxon>Eukaryota</taxon>
        <taxon>Viridiplantae</taxon>
        <taxon>Streptophyta</taxon>
        <taxon>Embryophyta</taxon>
        <taxon>Tracheophyta</taxon>
        <taxon>Spermatophyta</taxon>
        <taxon>Magnoliopsida</taxon>
        <taxon>eudicotyledons</taxon>
        <taxon>Gunneridae</taxon>
        <taxon>Pentapetalae</taxon>
        <taxon>rosids</taxon>
        <taxon>malvids</taxon>
        <taxon>Brassicales</taxon>
        <taxon>Brassicaceae</taxon>
        <taxon>Camelineae</taxon>
        <taxon>Arabidopsis</taxon>
    </lineage>
</organism>
<dbReference type="EMBL" id="GL348719">
    <property type="protein sequence ID" value="EFH46771.1"/>
    <property type="molecule type" value="Genomic_DNA"/>
</dbReference>
<evidence type="ECO:0000256" key="1">
    <source>
        <dbReference type="SAM" id="MobiDB-lite"/>
    </source>
</evidence>
<gene>
    <name evidence="2" type="ORF">ARALYDRAFT_659240</name>
</gene>
<accession>D7MI87</accession>
<dbReference type="Gramene" id="Al_scaffold_0007_3295">
    <property type="protein sequence ID" value="Al_scaffold_0007_3295"/>
    <property type="gene ID" value="Al_scaffold_0007_3295"/>
</dbReference>
<protein>
    <submittedName>
        <fullName evidence="2">Predicted protein</fullName>
    </submittedName>
</protein>
<reference evidence="3" key="1">
    <citation type="journal article" date="2011" name="Nat. Genet.">
        <title>The Arabidopsis lyrata genome sequence and the basis of rapid genome size change.</title>
        <authorList>
            <person name="Hu T.T."/>
            <person name="Pattyn P."/>
            <person name="Bakker E.G."/>
            <person name="Cao J."/>
            <person name="Cheng J.-F."/>
            <person name="Clark R.M."/>
            <person name="Fahlgren N."/>
            <person name="Fawcett J.A."/>
            <person name="Grimwood J."/>
            <person name="Gundlach H."/>
            <person name="Haberer G."/>
            <person name="Hollister J.D."/>
            <person name="Ossowski S."/>
            <person name="Ottilar R.P."/>
            <person name="Salamov A.A."/>
            <person name="Schneeberger K."/>
            <person name="Spannagl M."/>
            <person name="Wang X."/>
            <person name="Yang L."/>
            <person name="Nasrallah M.E."/>
            <person name="Bergelson J."/>
            <person name="Carrington J.C."/>
            <person name="Gaut B.S."/>
            <person name="Schmutz J."/>
            <person name="Mayer K.F.X."/>
            <person name="Van de Peer Y."/>
            <person name="Grigoriev I.V."/>
            <person name="Nordborg M."/>
            <person name="Weigel D."/>
            <person name="Guo Y.-L."/>
        </authorList>
    </citation>
    <scope>NUCLEOTIDE SEQUENCE [LARGE SCALE GENOMIC DNA]</scope>
    <source>
        <strain evidence="3">cv. MN47</strain>
    </source>
</reference>
<dbReference type="AlphaFoldDB" id="D7MI87"/>